<organism evidence="1 2">
    <name type="scientific">Solanum commersonii</name>
    <name type="common">Commerson's wild potato</name>
    <name type="synonym">Commerson's nightshade</name>
    <dbReference type="NCBI Taxonomy" id="4109"/>
    <lineage>
        <taxon>Eukaryota</taxon>
        <taxon>Viridiplantae</taxon>
        <taxon>Streptophyta</taxon>
        <taxon>Embryophyta</taxon>
        <taxon>Tracheophyta</taxon>
        <taxon>Spermatophyta</taxon>
        <taxon>Magnoliopsida</taxon>
        <taxon>eudicotyledons</taxon>
        <taxon>Gunneridae</taxon>
        <taxon>Pentapetalae</taxon>
        <taxon>asterids</taxon>
        <taxon>lamiids</taxon>
        <taxon>Solanales</taxon>
        <taxon>Solanaceae</taxon>
        <taxon>Solanoideae</taxon>
        <taxon>Solaneae</taxon>
        <taxon>Solanum</taxon>
    </lineage>
</organism>
<sequence>MQRMAYNIILDVLSNKFGHSLLMLQKHTAIYVAFSNRKFSVFTFTSSLRSNLLHSHLKFLLMSMKILLAILVNKVH</sequence>
<evidence type="ECO:0000313" key="2">
    <source>
        <dbReference type="Proteomes" id="UP000824120"/>
    </source>
</evidence>
<dbReference type="Proteomes" id="UP000824120">
    <property type="component" value="Chromosome 10"/>
</dbReference>
<accession>A0A9J5WV92</accession>
<evidence type="ECO:0000313" key="1">
    <source>
        <dbReference type="EMBL" id="KAG5579239.1"/>
    </source>
</evidence>
<protein>
    <submittedName>
        <fullName evidence="1">Uncharacterized protein</fullName>
    </submittedName>
</protein>
<reference evidence="1 2" key="1">
    <citation type="submission" date="2020-09" db="EMBL/GenBank/DDBJ databases">
        <title>De no assembly of potato wild relative species, Solanum commersonii.</title>
        <authorList>
            <person name="Cho K."/>
        </authorList>
    </citation>
    <scope>NUCLEOTIDE SEQUENCE [LARGE SCALE GENOMIC DNA]</scope>
    <source>
        <strain evidence="1">LZ3.2</strain>
        <tissue evidence="1">Leaf</tissue>
    </source>
</reference>
<keyword evidence="2" id="KW-1185">Reference proteome</keyword>
<proteinExistence type="predicted"/>
<name>A0A9J5WV92_SOLCO</name>
<gene>
    <name evidence="1" type="ORF">H5410_049866</name>
</gene>
<dbReference type="AlphaFoldDB" id="A0A9J5WV92"/>
<dbReference type="EMBL" id="JACXVP010000010">
    <property type="protein sequence ID" value="KAG5579239.1"/>
    <property type="molecule type" value="Genomic_DNA"/>
</dbReference>
<comment type="caution">
    <text evidence="1">The sequence shown here is derived from an EMBL/GenBank/DDBJ whole genome shotgun (WGS) entry which is preliminary data.</text>
</comment>